<sequence>MKRALGLVFGGLLGSLFGPLGVLIGGGFGFWVTGTGASAPSSEDDIGANDPFFSTSSTFSTLDMESAENDGMGNDISDINPVTGLPMMGGIGGIDAGGNFYGSGGSSSSDSMDFADMGTSDMNPATGLPMMGDGIGGIDVGGNPYGMDSSDSFSSGIDDSLSSGFDDSFGSSFDDSFGSSSFDNDW</sequence>
<evidence type="ECO:0000313" key="1">
    <source>
        <dbReference type="EMBL" id="GAA4888476.1"/>
    </source>
</evidence>
<name>A0ABP9EY61_9GAMM</name>
<accession>A0ABP9EY61</accession>
<reference evidence="2" key="1">
    <citation type="journal article" date="2019" name="Int. J. Syst. Evol. Microbiol.">
        <title>The Global Catalogue of Microorganisms (GCM) 10K type strain sequencing project: providing services to taxonomists for standard genome sequencing and annotation.</title>
        <authorList>
            <consortium name="The Broad Institute Genomics Platform"/>
            <consortium name="The Broad Institute Genome Sequencing Center for Infectious Disease"/>
            <person name="Wu L."/>
            <person name="Ma J."/>
        </authorList>
    </citation>
    <scope>NUCLEOTIDE SEQUENCE [LARGE SCALE GENOMIC DNA]</scope>
    <source>
        <strain evidence="2">JCM 18401</strain>
    </source>
</reference>
<dbReference type="EMBL" id="BAABJZ010000076">
    <property type="protein sequence ID" value="GAA4888476.1"/>
    <property type="molecule type" value="Genomic_DNA"/>
</dbReference>
<gene>
    <name evidence="1" type="ORF">GCM10023333_22270</name>
</gene>
<proteinExistence type="predicted"/>
<evidence type="ECO:0000313" key="2">
    <source>
        <dbReference type="Proteomes" id="UP001499988"/>
    </source>
</evidence>
<dbReference type="RefSeq" id="WP_345335467.1">
    <property type="nucleotide sequence ID" value="NZ_BAABJZ010000076.1"/>
</dbReference>
<protein>
    <submittedName>
        <fullName evidence="1">Uncharacterized protein</fullName>
    </submittedName>
</protein>
<keyword evidence="2" id="KW-1185">Reference proteome</keyword>
<dbReference type="Proteomes" id="UP001499988">
    <property type="component" value="Unassembled WGS sequence"/>
</dbReference>
<organism evidence="1 2">
    <name type="scientific">Ferrimonas pelagia</name>
    <dbReference type="NCBI Taxonomy" id="1177826"/>
    <lineage>
        <taxon>Bacteria</taxon>
        <taxon>Pseudomonadati</taxon>
        <taxon>Pseudomonadota</taxon>
        <taxon>Gammaproteobacteria</taxon>
        <taxon>Alteromonadales</taxon>
        <taxon>Ferrimonadaceae</taxon>
        <taxon>Ferrimonas</taxon>
    </lineage>
</organism>
<comment type="caution">
    <text evidence="1">The sequence shown here is derived from an EMBL/GenBank/DDBJ whole genome shotgun (WGS) entry which is preliminary data.</text>
</comment>